<feature type="compositionally biased region" description="Low complexity" evidence="6">
    <location>
        <begin position="767"/>
        <end position="784"/>
    </location>
</feature>
<evidence type="ECO:0000256" key="6">
    <source>
        <dbReference type="SAM" id="MobiDB-lite"/>
    </source>
</evidence>
<accession>A0AAD7UYJ8</accession>
<dbReference type="SMART" id="SM00386">
    <property type="entry name" value="HAT"/>
    <property type="match status" value="4"/>
</dbReference>
<dbReference type="RefSeq" id="XP_058340941.1">
    <property type="nucleotide sequence ID" value="XM_058488256.1"/>
</dbReference>
<feature type="compositionally biased region" description="Low complexity" evidence="6">
    <location>
        <begin position="676"/>
        <end position="721"/>
    </location>
</feature>
<dbReference type="Pfam" id="PF13428">
    <property type="entry name" value="TPR_14"/>
    <property type="match status" value="1"/>
</dbReference>
<dbReference type="Proteomes" id="UP001234581">
    <property type="component" value="Unassembled WGS sequence"/>
</dbReference>
<dbReference type="Pfam" id="PF05843">
    <property type="entry name" value="Suf"/>
    <property type="match status" value="1"/>
</dbReference>
<dbReference type="GO" id="GO:0006397">
    <property type="term" value="P:mRNA processing"/>
    <property type="evidence" value="ECO:0007669"/>
    <property type="project" value="UniProtKB-KW"/>
</dbReference>
<proteinExistence type="predicted"/>
<organism evidence="8 9">
    <name type="scientific">Lichtheimia ornata</name>
    <dbReference type="NCBI Taxonomy" id="688661"/>
    <lineage>
        <taxon>Eukaryota</taxon>
        <taxon>Fungi</taxon>
        <taxon>Fungi incertae sedis</taxon>
        <taxon>Mucoromycota</taxon>
        <taxon>Mucoromycotina</taxon>
        <taxon>Mucoromycetes</taxon>
        <taxon>Mucorales</taxon>
        <taxon>Lichtheimiaceae</taxon>
        <taxon>Lichtheimia</taxon>
    </lineage>
</organism>
<feature type="compositionally biased region" description="Acidic residues" evidence="6">
    <location>
        <begin position="657"/>
        <end position="667"/>
    </location>
</feature>
<evidence type="ECO:0000259" key="7">
    <source>
        <dbReference type="Pfam" id="PF05843"/>
    </source>
</evidence>
<comment type="subcellular location">
    <subcellularLocation>
        <location evidence="1">Nucleus</location>
    </subcellularLocation>
</comment>
<keyword evidence="2" id="KW-0507">mRNA processing</keyword>
<dbReference type="GO" id="GO:0008380">
    <property type="term" value="P:RNA splicing"/>
    <property type="evidence" value="ECO:0007669"/>
    <property type="project" value="UniProtKB-KW"/>
</dbReference>
<keyword evidence="5" id="KW-0539">Nucleus</keyword>
<protein>
    <recommendedName>
        <fullName evidence="7">Suppressor of forked domain-containing protein</fullName>
    </recommendedName>
</protein>
<evidence type="ECO:0000256" key="3">
    <source>
        <dbReference type="ARBA" id="ARBA00022737"/>
    </source>
</evidence>
<evidence type="ECO:0000256" key="4">
    <source>
        <dbReference type="ARBA" id="ARBA00023187"/>
    </source>
</evidence>
<sequence>MQRCLTYPRNQQKETVTELQWDLTTAGFFCGSGYSLLRTTHTHVLMETDTPKETAAPGDWEITNETAVETTAEEEQQENENTENGVTKEILKALDDLPGLMEEHKKDSTNYELNYKLVECLKYLNMPEFTESAREDMHKLYPLTESMWMDWIKDYKLAATDTEGIRKVLSLYEKASEDYLSIPIWKSFVEYVLELFDNQWNNEDRVNRTRANLKKAVQATKWHISQSQEIWNPYIQFQVEWLEHLESPTSEQLDQVTQDYLDRLGTLHTDHESTFSQYSTFNTKWDNANYEKNMVRANKVYSKTKAMMNECDYFELKLAESGYSLAMFCEYIEAMKLKEKSFLNYTQNLYERAVALYCTDVALWDDYIVFLLDRARIPVVLESVTKRAIRNCPWSGVLLTHHARSLEARDAEPSHVLEVFKAGTENKTLMASQEDIIALYLGKCDYLRRRIDLDVEDHGVDEHGTPLVPAKALRLTILDGIAKLQDLNASDPYFRLERYATFVEITHGGDLAYVRGLWEKVVNKFGKNVEAWLAYIQFERSVGDVKKCESLFKRAIAKQPDDPERLMHAWLNMEHEVGSLTSMQDALVRINKKTKMLTQQWQAAYAMEEAKQGQEWEKALKEKQKKAQHRLKLKQNRKQARSAEYASRAPVKRKADDMDENAQEDVEPPQADTEVEVTTTTASSSSLAESSHVDDTATATAASAESSHVGDTTTTTAPATTIEDNNAPSTSPSQTKRRRIETNEDETTANRSTRTGGRGRGRGRGYQGPTRLLGRGIGRAGRLAMPSTRPTPQNQDASTTSEPTESASEESAKPKSQDDFRAMLLGKK</sequence>
<evidence type="ECO:0000313" key="9">
    <source>
        <dbReference type="Proteomes" id="UP001234581"/>
    </source>
</evidence>
<dbReference type="InterPro" id="IPR003107">
    <property type="entry name" value="HAT"/>
</dbReference>
<keyword evidence="9" id="KW-1185">Reference proteome</keyword>
<dbReference type="GO" id="GO:0005634">
    <property type="term" value="C:nucleus"/>
    <property type="evidence" value="ECO:0007669"/>
    <property type="project" value="UniProtKB-SubCell"/>
</dbReference>
<feature type="compositionally biased region" description="Basic and acidic residues" evidence="6">
    <location>
        <begin position="810"/>
        <end position="821"/>
    </location>
</feature>
<dbReference type="InterPro" id="IPR008847">
    <property type="entry name" value="Suf"/>
</dbReference>
<evidence type="ECO:0000313" key="8">
    <source>
        <dbReference type="EMBL" id="KAJ8656028.1"/>
    </source>
</evidence>
<keyword evidence="4" id="KW-0508">mRNA splicing</keyword>
<dbReference type="Gene3D" id="1.25.40.10">
    <property type="entry name" value="Tetratricopeptide repeat domain"/>
    <property type="match status" value="2"/>
</dbReference>
<feature type="domain" description="Suppressor of forked" evidence="7">
    <location>
        <begin position="102"/>
        <end position="323"/>
    </location>
</feature>
<comment type="caution">
    <text evidence="8">The sequence shown here is derived from an EMBL/GenBank/DDBJ whole genome shotgun (WGS) entry which is preliminary data.</text>
</comment>
<feature type="compositionally biased region" description="Low complexity" evidence="6">
    <location>
        <begin position="797"/>
        <end position="806"/>
    </location>
</feature>
<feature type="compositionally biased region" description="Polar residues" evidence="6">
    <location>
        <begin position="722"/>
        <end position="734"/>
    </location>
</feature>
<dbReference type="InterPro" id="IPR011990">
    <property type="entry name" value="TPR-like_helical_dom_sf"/>
</dbReference>
<dbReference type="EMBL" id="JARTCD010000043">
    <property type="protein sequence ID" value="KAJ8656028.1"/>
    <property type="molecule type" value="Genomic_DNA"/>
</dbReference>
<evidence type="ECO:0000256" key="1">
    <source>
        <dbReference type="ARBA" id="ARBA00004123"/>
    </source>
</evidence>
<reference evidence="8 9" key="1">
    <citation type="submission" date="2023-03" db="EMBL/GenBank/DDBJ databases">
        <title>Genome sequence of Lichtheimia ornata CBS 291.66.</title>
        <authorList>
            <person name="Mohabir J.T."/>
            <person name="Shea T.P."/>
            <person name="Kurbessoian T."/>
            <person name="Berby B."/>
            <person name="Fontaine J."/>
            <person name="Livny J."/>
            <person name="Gnirke A."/>
            <person name="Stajich J.E."/>
            <person name="Cuomo C.A."/>
        </authorList>
    </citation>
    <scope>NUCLEOTIDE SEQUENCE [LARGE SCALE GENOMIC DNA]</scope>
    <source>
        <strain evidence="8">CBS 291.66</strain>
    </source>
</reference>
<feature type="region of interest" description="Disordered" evidence="6">
    <location>
        <begin position="619"/>
        <end position="828"/>
    </location>
</feature>
<name>A0AAD7UYJ8_9FUNG</name>
<gene>
    <name evidence="8" type="ORF">O0I10_008250</name>
</gene>
<dbReference type="AlphaFoldDB" id="A0AAD7UYJ8"/>
<evidence type="ECO:0000256" key="2">
    <source>
        <dbReference type="ARBA" id="ARBA00022664"/>
    </source>
</evidence>
<evidence type="ECO:0000256" key="5">
    <source>
        <dbReference type="ARBA" id="ARBA00023242"/>
    </source>
</evidence>
<dbReference type="PANTHER" id="PTHR17204">
    <property type="entry name" value="PRE-MRNA PROCESSING PROTEIN PRP39-RELATED"/>
    <property type="match status" value="1"/>
</dbReference>
<dbReference type="PANTHER" id="PTHR17204:SF25">
    <property type="entry name" value="RRM DOMAIN-CONTAINING PROTEIN"/>
    <property type="match status" value="1"/>
</dbReference>
<dbReference type="SUPFAM" id="SSF48452">
    <property type="entry name" value="TPR-like"/>
    <property type="match status" value="1"/>
</dbReference>
<keyword evidence="3" id="KW-0677">Repeat</keyword>
<feature type="compositionally biased region" description="Basic residues" evidence="6">
    <location>
        <begin position="623"/>
        <end position="640"/>
    </location>
</feature>
<dbReference type="GeneID" id="83215657"/>